<proteinExistence type="predicted"/>
<comment type="caution">
    <text evidence="2">The sequence shown here is derived from an EMBL/GenBank/DDBJ whole genome shotgun (WGS) entry which is preliminary data.</text>
</comment>
<organism evidence="2 3">
    <name type="scientific">Pleurodeles waltl</name>
    <name type="common">Iberian ribbed newt</name>
    <dbReference type="NCBI Taxonomy" id="8319"/>
    <lineage>
        <taxon>Eukaryota</taxon>
        <taxon>Metazoa</taxon>
        <taxon>Chordata</taxon>
        <taxon>Craniata</taxon>
        <taxon>Vertebrata</taxon>
        <taxon>Euteleostomi</taxon>
        <taxon>Amphibia</taxon>
        <taxon>Batrachia</taxon>
        <taxon>Caudata</taxon>
        <taxon>Salamandroidea</taxon>
        <taxon>Salamandridae</taxon>
        <taxon>Pleurodelinae</taxon>
        <taxon>Pleurodeles</taxon>
    </lineage>
</organism>
<dbReference type="AlphaFoldDB" id="A0AAV7PXU8"/>
<reference evidence="2" key="1">
    <citation type="journal article" date="2022" name="bioRxiv">
        <title>Sequencing and chromosome-scale assembly of the giantPleurodeles waltlgenome.</title>
        <authorList>
            <person name="Brown T."/>
            <person name="Elewa A."/>
            <person name="Iarovenko S."/>
            <person name="Subramanian E."/>
            <person name="Araus A.J."/>
            <person name="Petzold A."/>
            <person name="Susuki M."/>
            <person name="Suzuki K.-i.T."/>
            <person name="Hayashi T."/>
            <person name="Toyoda A."/>
            <person name="Oliveira C."/>
            <person name="Osipova E."/>
            <person name="Leigh N.D."/>
            <person name="Simon A."/>
            <person name="Yun M.H."/>
        </authorList>
    </citation>
    <scope>NUCLEOTIDE SEQUENCE</scope>
    <source>
        <strain evidence="2">20211129_DDA</strain>
        <tissue evidence="2">Liver</tissue>
    </source>
</reference>
<accession>A0AAV7PXU8</accession>
<name>A0AAV7PXU8_PLEWA</name>
<sequence length="112" mass="12874">MYTNVTRKPSENLAEMAHCYVEKLTVSRPTGRKELEDPDDHREANNRPAATKEAYAPDESQQQAANKNILDLRFERLLHLNSISSAKKHTLIFLYIKARVLLENRILISPNT</sequence>
<feature type="region of interest" description="Disordered" evidence="1">
    <location>
        <begin position="27"/>
        <end position="62"/>
    </location>
</feature>
<evidence type="ECO:0000313" key="2">
    <source>
        <dbReference type="EMBL" id="KAJ1132082.1"/>
    </source>
</evidence>
<evidence type="ECO:0000256" key="1">
    <source>
        <dbReference type="SAM" id="MobiDB-lite"/>
    </source>
</evidence>
<gene>
    <name evidence="2" type="ORF">NDU88_010412</name>
</gene>
<protein>
    <submittedName>
        <fullName evidence="2">Uncharacterized protein</fullName>
    </submittedName>
</protein>
<keyword evidence="3" id="KW-1185">Reference proteome</keyword>
<dbReference type="EMBL" id="JANPWB010000011">
    <property type="protein sequence ID" value="KAJ1132082.1"/>
    <property type="molecule type" value="Genomic_DNA"/>
</dbReference>
<feature type="compositionally biased region" description="Basic and acidic residues" evidence="1">
    <location>
        <begin position="31"/>
        <end position="45"/>
    </location>
</feature>
<dbReference type="Proteomes" id="UP001066276">
    <property type="component" value="Chromosome 7"/>
</dbReference>
<evidence type="ECO:0000313" key="3">
    <source>
        <dbReference type="Proteomes" id="UP001066276"/>
    </source>
</evidence>